<sequence length="354" mass="39298">MTPDRDEILLRDTLQTGLHPTETDLWPAVAEALPAGERQQKRRTRALRLAVCLGAPLLLAAGALLGQVKFTNLRTNPRPSFAPENNTGYAIQYDQTSYQLPDELMDSLLAHYNGQHDADGMPPMRTFLSGRNLPPEGPGGRGYDSWADLTEATGLPLVQSDLLDSGTPDDSGFSLIPYSYTIPLPDDWQTFSVEERNAYYKEYNESQWRLAGAWPAGFSVEWDEDTPMYLYPRRVDKLSNGCTIETQAYVLLAAEERPAGTSSTGSRVYYDKKAGFVWEVEEYTTPSGIVALLPHCTSNGKTSPYLNAYAFFEQNGIFYRLEITPYDGWGQIEDGGEAARAVLKEVLDSIEPAA</sequence>
<keyword evidence="1" id="KW-0812">Transmembrane</keyword>
<dbReference type="Proteomes" id="UP000782880">
    <property type="component" value="Unassembled WGS sequence"/>
</dbReference>
<feature type="transmembrane region" description="Helical" evidence="1">
    <location>
        <begin position="46"/>
        <end position="66"/>
    </location>
</feature>
<evidence type="ECO:0000313" key="2">
    <source>
        <dbReference type="EMBL" id="HJG28276.1"/>
    </source>
</evidence>
<reference evidence="2" key="1">
    <citation type="journal article" date="2021" name="PeerJ">
        <title>Extensive microbial diversity within the chicken gut microbiome revealed by metagenomics and culture.</title>
        <authorList>
            <person name="Gilroy R."/>
            <person name="Ravi A."/>
            <person name="Getino M."/>
            <person name="Pursley I."/>
            <person name="Horton D.L."/>
            <person name="Alikhan N.F."/>
            <person name="Baker D."/>
            <person name="Gharbi K."/>
            <person name="Hall N."/>
            <person name="Watson M."/>
            <person name="Adriaenssens E.M."/>
            <person name="Foster-Nyarko E."/>
            <person name="Jarju S."/>
            <person name="Secka A."/>
            <person name="Antonio M."/>
            <person name="Oren A."/>
            <person name="Chaudhuri R.R."/>
            <person name="La Ragione R."/>
            <person name="Hildebrand F."/>
            <person name="Pallen M.J."/>
        </authorList>
    </citation>
    <scope>NUCLEOTIDE SEQUENCE</scope>
    <source>
        <strain evidence="2">ChiBcec21-2208</strain>
    </source>
</reference>
<evidence type="ECO:0000256" key="1">
    <source>
        <dbReference type="SAM" id="Phobius"/>
    </source>
</evidence>
<reference evidence="2" key="2">
    <citation type="submission" date="2021-09" db="EMBL/GenBank/DDBJ databases">
        <authorList>
            <person name="Gilroy R."/>
        </authorList>
    </citation>
    <scope>NUCLEOTIDE SEQUENCE</scope>
    <source>
        <strain evidence="2">ChiBcec21-2208</strain>
    </source>
</reference>
<dbReference type="AlphaFoldDB" id="A0A921IJK5"/>
<keyword evidence="1" id="KW-1133">Transmembrane helix</keyword>
<gene>
    <name evidence="2" type="ORF">K8V20_06485</name>
</gene>
<proteinExistence type="predicted"/>
<dbReference type="EMBL" id="DYVE01000168">
    <property type="protein sequence ID" value="HJG28276.1"/>
    <property type="molecule type" value="Genomic_DNA"/>
</dbReference>
<keyword evidence="1" id="KW-0472">Membrane</keyword>
<organism evidence="2 3">
    <name type="scientific">Subdoligranulum variabile</name>
    <dbReference type="NCBI Taxonomy" id="214851"/>
    <lineage>
        <taxon>Bacteria</taxon>
        <taxon>Bacillati</taxon>
        <taxon>Bacillota</taxon>
        <taxon>Clostridia</taxon>
        <taxon>Eubacteriales</taxon>
        <taxon>Oscillospiraceae</taxon>
        <taxon>Subdoligranulum</taxon>
    </lineage>
</organism>
<name>A0A921IJK5_9FIRM</name>
<protein>
    <submittedName>
        <fullName evidence="2">Uncharacterized protein</fullName>
    </submittedName>
</protein>
<accession>A0A921IJK5</accession>
<comment type="caution">
    <text evidence="2">The sequence shown here is derived from an EMBL/GenBank/DDBJ whole genome shotgun (WGS) entry which is preliminary data.</text>
</comment>
<evidence type="ECO:0000313" key="3">
    <source>
        <dbReference type="Proteomes" id="UP000782880"/>
    </source>
</evidence>